<dbReference type="Proteomes" id="UP000317573">
    <property type="component" value="Unassembled WGS sequence"/>
</dbReference>
<dbReference type="SMART" id="SM00363">
    <property type="entry name" value="S4"/>
    <property type="match status" value="1"/>
</dbReference>
<evidence type="ECO:0000256" key="4">
    <source>
        <dbReference type="ARBA" id="ARBA00023235"/>
    </source>
</evidence>
<dbReference type="PROSITE" id="PS01149">
    <property type="entry name" value="PSI_RSU"/>
    <property type="match status" value="1"/>
</dbReference>
<feature type="compositionally biased region" description="Basic and acidic residues" evidence="7">
    <location>
        <begin position="1"/>
        <end position="15"/>
    </location>
</feature>
<dbReference type="Gene3D" id="3.30.2350.10">
    <property type="entry name" value="Pseudouridine synthase"/>
    <property type="match status" value="1"/>
</dbReference>
<proteinExistence type="inferred from homology"/>
<evidence type="ECO:0000313" key="9">
    <source>
        <dbReference type="EMBL" id="TWH16367.1"/>
    </source>
</evidence>
<sequence length="403" mass="43007">MNTPARRDGTPDRRRNNPRSANTRNTGGSRSGRADAPRSGGRTEAPRSGGRTEAPRSGGRTEAPRSSGRTDAPRSGRAGAPRSGERTDSPRSDRRATPGQSAGGRKPAQPAAGRKPHRKGTSTGKPAAKRAAQRVVPTVSNARPARHQHREAGPAQLPAGEGVRLQKVLAQAGVASRRAAEELIAAGRVEVDGNIVVEQGLRVDPENAVIRVDGVRVVINKDLVHLVLNKPRGWQSTMSDDLGRPCVGDIVSERVAAGQRLFHVGRLDADTEGLLLLTNDGELAHRLMHPSFEVPKTYLATVKGVLARGVGKQLKAGVELEDGPASVDEFSLLEVHEGQSLVRLVLHEGRKHIVRRLLDAVGFPVIRLVRTNIGPVALGDQRPGTLRVLGRNEVGGLYQAVKL</sequence>
<dbReference type="NCBIfam" id="TIGR00093">
    <property type="entry name" value="pseudouridine synthase"/>
    <property type="match status" value="1"/>
</dbReference>
<dbReference type="SUPFAM" id="SSF55174">
    <property type="entry name" value="Alpha-L RNA-binding motif"/>
    <property type="match status" value="1"/>
</dbReference>
<dbReference type="RefSeq" id="WP_261379929.1">
    <property type="nucleotide sequence ID" value="NZ_VLJT01000023.1"/>
</dbReference>
<dbReference type="InterPro" id="IPR000748">
    <property type="entry name" value="PsdUridine_synth_RsuA/RluB/E/F"/>
</dbReference>
<comment type="catalytic activity">
    <reaction evidence="1">
        <text>a uridine in RNA = a pseudouridine in RNA</text>
        <dbReference type="Rhea" id="RHEA:48348"/>
        <dbReference type="Rhea" id="RHEA-COMP:12068"/>
        <dbReference type="Rhea" id="RHEA-COMP:12069"/>
        <dbReference type="ChEBI" id="CHEBI:65314"/>
        <dbReference type="ChEBI" id="CHEBI:65315"/>
    </reaction>
</comment>
<evidence type="ECO:0000256" key="2">
    <source>
        <dbReference type="ARBA" id="ARBA00008348"/>
    </source>
</evidence>
<evidence type="ECO:0000256" key="7">
    <source>
        <dbReference type="SAM" id="MobiDB-lite"/>
    </source>
</evidence>
<dbReference type="InterPro" id="IPR018496">
    <property type="entry name" value="PsdUridine_synth_RsuA/RluB_CS"/>
</dbReference>
<comment type="caution">
    <text evidence="9">The sequence shown here is derived from an EMBL/GenBank/DDBJ whole genome shotgun (WGS) entry which is preliminary data.</text>
</comment>
<dbReference type="GO" id="GO:0005829">
    <property type="term" value="C:cytosol"/>
    <property type="evidence" value="ECO:0007669"/>
    <property type="project" value="UniProtKB-ARBA"/>
</dbReference>
<dbReference type="Pfam" id="PF00849">
    <property type="entry name" value="PseudoU_synth_2"/>
    <property type="match status" value="1"/>
</dbReference>
<evidence type="ECO:0000256" key="6">
    <source>
        <dbReference type="RuleBase" id="RU003887"/>
    </source>
</evidence>
<name>A0A562E3K1_RHORH</name>
<dbReference type="PANTHER" id="PTHR47683:SF2">
    <property type="entry name" value="RNA-BINDING S4 DOMAIN-CONTAINING PROTEIN"/>
    <property type="match status" value="1"/>
</dbReference>
<dbReference type="Gene3D" id="3.10.290.10">
    <property type="entry name" value="RNA-binding S4 domain"/>
    <property type="match status" value="1"/>
</dbReference>
<keyword evidence="3 5" id="KW-0694">RNA-binding</keyword>
<reference evidence="9 10" key="1">
    <citation type="submission" date="2019-07" db="EMBL/GenBank/DDBJ databases">
        <title>Genome sequencing of lignin-degrading bacterial isolates.</title>
        <authorList>
            <person name="Gladden J."/>
        </authorList>
    </citation>
    <scope>NUCLEOTIDE SEQUENCE [LARGE SCALE GENOMIC DNA]</scope>
    <source>
        <strain evidence="9 10">J45</strain>
    </source>
</reference>
<evidence type="ECO:0000256" key="3">
    <source>
        <dbReference type="ARBA" id="ARBA00022884"/>
    </source>
</evidence>
<dbReference type="InterPro" id="IPR036986">
    <property type="entry name" value="S4_RNA-bd_sf"/>
</dbReference>
<dbReference type="CDD" id="cd02870">
    <property type="entry name" value="PseudoU_synth_RsuA_like"/>
    <property type="match status" value="1"/>
</dbReference>
<dbReference type="GO" id="GO:0003723">
    <property type="term" value="F:RNA binding"/>
    <property type="evidence" value="ECO:0007669"/>
    <property type="project" value="UniProtKB-KW"/>
</dbReference>
<evidence type="ECO:0000313" key="10">
    <source>
        <dbReference type="Proteomes" id="UP000317573"/>
    </source>
</evidence>
<evidence type="ECO:0000256" key="1">
    <source>
        <dbReference type="ARBA" id="ARBA00000073"/>
    </source>
</evidence>
<dbReference type="InterPro" id="IPR020103">
    <property type="entry name" value="PsdUridine_synth_cat_dom_sf"/>
</dbReference>
<dbReference type="InterPro" id="IPR050343">
    <property type="entry name" value="RsuA_PseudoU_synthase"/>
</dbReference>
<dbReference type="PROSITE" id="PS50889">
    <property type="entry name" value="S4"/>
    <property type="match status" value="1"/>
</dbReference>
<dbReference type="EC" id="5.4.99.-" evidence="6"/>
<feature type="compositionally biased region" description="Polar residues" evidence="7">
    <location>
        <begin position="18"/>
        <end position="28"/>
    </location>
</feature>
<dbReference type="GO" id="GO:0120159">
    <property type="term" value="F:rRNA pseudouridine synthase activity"/>
    <property type="evidence" value="ECO:0007669"/>
    <property type="project" value="UniProtKB-ARBA"/>
</dbReference>
<feature type="compositionally biased region" description="Basic and acidic residues" evidence="7">
    <location>
        <begin position="83"/>
        <end position="96"/>
    </location>
</feature>
<protein>
    <recommendedName>
        <fullName evidence="6">Pseudouridine synthase</fullName>
        <ecNumber evidence="6">5.4.99.-</ecNumber>
    </recommendedName>
</protein>
<dbReference type="CDD" id="cd00165">
    <property type="entry name" value="S4"/>
    <property type="match status" value="1"/>
</dbReference>
<dbReference type="Pfam" id="PF01479">
    <property type="entry name" value="S4"/>
    <property type="match status" value="1"/>
</dbReference>
<dbReference type="InterPro" id="IPR002942">
    <property type="entry name" value="S4_RNA-bd"/>
</dbReference>
<accession>A0A562E3K1</accession>
<feature type="domain" description="RNA-binding S4" evidence="8">
    <location>
        <begin position="163"/>
        <end position="224"/>
    </location>
</feature>
<dbReference type="SUPFAM" id="SSF55120">
    <property type="entry name" value="Pseudouridine synthase"/>
    <property type="match status" value="1"/>
</dbReference>
<comment type="similarity">
    <text evidence="2 6">Belongs to the pseudouridine synthase RsuA family.</text>
</comment>
<organism evidence="9 10">
    <name type="scientific">Rhodococcus rhodochrous J45</name>
    <dbReference type="NCBI Taxonomy" id="935266"/>
    <lineage>
        <taxon>Bacteria</taxon>
        <taxon>Bacillati</taxon>
        <taxon>Actinomycetota</taxon>
        <taxon>Actinomycetes</taxon>
        <taxon>Mycobacteriales</taxon>
        <taxon>Nocardiaceae</taxon>
        <taxon>Rhodococcus</taxon>
    </lineage>
</organism>
<dbReference type="AlphaFoldDB" id="A0A562E3K1"/>
<dbReference type="FunFam" id="3.10.290.10:FF:000003">
    <property type="entry name" value="Pseudouridine synthase"/>
    <property type="match status" value="1"/>
</dbReference>
<dbReference type="PANTHER" id="PTHR47683">
    <property type="entry name" value="PSEUDOURIDINE SYNTHASE FAMILY PROTEIN-RELATED"/>
    <property type="match status" value="1"/>
</dbReference>
<keyword evidence="4 6" id="KW-0413">Isomerase</keyword>
<dbReference type="EMBL" id="VLJT01000023">
    <property type="protein sequence ID" value="TWH16367.1"/>
    <property type="molecule type" value="Genomic_DNA"/>
</dbReference>
<feature type="region of interest" description="Disordered" evidence="7">
    <location>
        <begin position="1"/>
        <end position="155"/>
    </location>
</feature>
<gene>
    <name evidence="9" type="ORF">L618_002500000430</name>
</gene>
<dbReference type="GO" id="GO:0000455">
    <property type="term" value="P:enzyme-directed rRNA pseudouridine synthesis"/>
    <property type="evidence" value="ECO:0007669"/>
    <property type="project" value="UniProtKB-ARBA"/>
</dbReference>
<dbReference type="InterPro" id="IPR006145">
    <property type="entry name" value="PsdUridine_synth_RsuA/RluA"/>
</dbReference>
<evidence type="ECO:0000256" key="5">
    <source>
        <dbReference type="PROSITE-ProRule" id="PRU00182"/>
    </source>
</evidence>
<dbReference type="FunFam" id="3.30.70.1560:FF:000001">
    <property type="entry name" value="Pseudouridine synthase"/>
    <property type="match status" value="1"/>
</dbReference>
<evidence type="ECO:0000259" key="8">
    <source>
        <dbReference type="SMART" id="SM00363"/>
    </source>
</evidence>